<reference evidence="3" key="1">
    <citation type="submission" date="2017-06" db="EMBL/GenBank/DDBJ databases">
        <title>Genome analysis of Fimbriiglobus ruber SP5, the first member of the order Planctomycetales with confirmed chitinolytic capability.</title>
        <authorList>
            <person name="Ravin N.V."/>
            <person name="Rakitin A.L."/>
            <person name="Ivanova A.A."/>
            <person name="Beletsky A.V."/>
            <person name="Kulichevskaya I.S."/>
            <person name="Mardanov A.V."/>
            <person name="Dedysh S.N."/>
        </authorList>
    </citation>
    <scope>NUCLEOTIDE SEQUENCE [LARGE SCALE GENOMIC DNA]</scope>
    <source>
        <strain evidence="3">SP5</strain>
    </source>
</reference>
<dbReference type="AlphaFoldDB" id="A0A225DCN0"/>
<dbReference type="InterPro" id="IPR020378">
    <property type="entry name" value="DUF4186"/>
</dbReference>
<dbReference type="EMBL" id="NIDE01000014">
    <property type="protein sequence ID" value="OWK37394.1"/>
    <property type="molecule type" value="Genomic_DNA"/>
</dbReference>
<sequence length="214" mass="23702">MSEQTAAGKPALKPLAIKCTSSKCEDGLHCFKATRKLKASGDEGACRSCGVKLVDWPRIRQLDPADAAHTLTAMRLELIRHHFWHVAIDEDAVVKARRKGKTGLEAAVPKRIRQSVGKEKPFRDGQQTPFVGNVIYYAQHATASCCRTCMEYWHGIPKGRALTDAEVEYLSRLAMLFITERLPDLPQEGERATRKYGEKSQSLAAGGRDAAHTD</sequence>
<gene>
    <name evidence="2" type="ORF">FRUB_06514</name>
</gene>
<feature type="region of interest" description="Disordered" evidence="1">
    <location>
        <begin position="188"/>
        <end position="214"/>
    </location>
</feature>
<dbReference type="OrthoDB" id="9787478at2"/>
<keyword evidence="3" id="KW-1185">Reference proteome</keyword>
<evidence type="ECO:0008006" key="4">
    <source>
        <dbReference type="Google" id="ProtNLM"/>
    </source>
</evidence>
<accession>A0A225DCN0</accession>
<dbReference type="Pfam" id="PF13811">
    <property type="entry name" value="DUF4186"/>
    <property type="match status" value="1"/>
</dbReference>
<proteinExistence type="predicted"/>
<comment type="caution">
    <text evidence="2">The sequence shown here is derived from an EMBL/GenBank/DDBJ whole genome shotgun (WGS) entry which is preliminary data.</text>
</comment>
<feature type="compositionally biased region" description="Basic and acidic residues" evidence="1">
    <location>
        <begin position="188"/>
        <end position="198"/>
    </location>
</feature>
<evidence type="ECO:0000313" key="3">
    <source>
        <dbReference type="Proteomes" id="UP000214646"/>
    </source>
</evidence>
<name>A0A225DCN0_9BACT</name>
<evidence type="ECO:0000256" key="1">
    <source>
        <dbReference type="SAM" id="MobiDB-lite"/>
    </source>
</evidence>
<evidence type="ECO:0000313" key="2">
    <source>
        <dbReference type="EMBL" id="OWK37394.1"/>
    </source>
</evidence>
<organism evidence="2 3">
    <name type="scientific">Fimbriiglobus ruber</name>
    <dbReference type="NCBI Taxonomy" id="1908690"/>
    <lineage>
        <taxon>Bacteria</taxon>
        <taxon>Pseudomonadati</taxon>
        <taxon>Planctomycetota</taxon>
        <taxon>Planctomycetia</taxon>
        <taxon>Gemmatales</taxon>
        <taxon>Gemmataceae</taxon>
        <taxon>Fimbriiglobus</taxon>
    </lineage>
</organism>
<dbReference type="Proteomes" id="UP000214646">
    <property type="component" value="Unassembled WGS sequence"/>
</dbReference>
<dbReference type="RefSeq" id="WP_088257324.1">
    <property type="nucleotide sequence ID" value="NZ_NIDE01000014.1"/>
</dbReference>
<protein>
    <recommendedName>
        <fullName evidence="4">DUF4186 domain-containing protein</fullName>
    </recommendedName>
</protein>